<dbReference type="EMBL" id="JAVDQS010000003">
    <property type="protein sequence ID" value="MDR6404575.1"/>
    <property type="molecule type" value="Genomic_DNA"/>
</dbReference>
<proteinExistence type="predicted"/>
<dbReference type="Proteomes" id="UP001184853">
    <property type="component" value="Unassembled WGS sequence"/>
</dbReference>
<evidence type="ECO:0000313" key="2">
    <source>
        <dbReference type="Proteomes" id="UP001184853"/>
    </source>
</evidence>
<dbReference type="RefSeq" id="WP_115979953.1">
    <property type="nucleotide sequence ID" value="NZ_JAVDQS010000003.1"/>
</dbReference>
<organism evidence="1 2">
    <name type="scientific">Chryseobacterium geocarposphaerae</name>
    <dbReference type="NCBI Taxonomy" id="1416776"/>
    <lineage>
        <taxon>Bacteria</taxon>
        <taxon>Pseudomonadati</taxon>
        <taxon>Bacteroidota</taxon>
        <taxon>Flavobacteriia</taxon>
        <taxon>Flavobacteriales</taxon>
        <taxon>Weeksellaceae</taxon>
        <taxon>Chryseobacterium group</taxon>
        <taxon>Chryseobacterium</taxon>
    </lineage>
</organism>
<evidence type="ECO:0008006" key="3">
    <source>
        <dbReference type="Google" id="ProtNLM"/>
    </source>
</evidence>
<reference evidence="1 2" key="1">
    <citation type="submission" date="2023-07" db="EMBL/GenBank/DDBJ databases">
        <title>Sorghum-associated microbial communities from plants grown in Nebraska, USA.</title>
        <authorList>
            <person name="Schachtman D."/>
        </authorList>
    </citation>
    <scope>NUCLEOTIDE SEQUENCE [LARGE SCALE GENOMIC DNA]</scope>
    <source>
        <strain evidence="1 2">DS1709</strain>
    </source>
</reference>
<name>A0ABU1LCX1_9FLAO</name>
<accession>A0ABU1LCX1</accession>
<sequence length="105" mass="11565">MNNISKQILEKPLFSMTGAEIIELFSSIIPVEIKPEIQDYTSEKHLYGLDGLAKLLGVGKTKAQQLKNSGILDAAITQNGKTIIIDKDLALKLLKDNNNLSCRKP</sequence>
<protein>
    <recommendedName>
        <fullName evidence="3">DUF3853 family protein</fullName>
    </recommendedName>
</protein>
<gene>
    <name evidence="1" type="ORF">J2781_001495</name>
</gene>
<evidence type="ECO:0000313" key="1">
    <source>
        <dbReference type="EMBL" id="MDR6404575.1"/>
    </source>
</evidence>
<keyword evidence="2" id="KW-1185">Reference proteome</keyword>
<dbReference type="InterPro" id="IPR024363">
    <property type="entry name" value="DUF3853"/>
</dbReference>
<comment type="caution">
    <text evidence="1">The sequence shown here is derived from an EMBL/GenBank/DDBJ whole genome shotgun (WGS) entry which is preliminary data.</text>
</comment>
<dbReference type="Pfam" id="PF12964">
    <property type="entry name" value="DUF3853"/>
    <property type="match status" value="1"/>
</dbReference>